<protein>
    <submittedName>
        <fullName evidence="5">Amidase</fullName>
        <ecNumber evidence="5">3.5.1.28</ecNumber>
    </submittedName>
</protein>
<feature type="signal peptide" evidence="3">
    <location>
        <begin position="1"/>
        <end position="30"/>
    </location>
</feature>
<dbReference type="RefSeq" id="WP_033495874.1">
    <property type="nucleotide sequence ID" value="NZ_JDUU01000032.1"/>
</dbReference>
<evidence type="ECO:0000259" key="4">
    <source>
        <dbReference type="PROSITE" id="PS50911"/>
    </source>
</evidence>
<dbReference type="GO" id="GO:0008745">
    <property type="term" value="F:N-acetylmuramoyl-L-alanine amidase activity"/>
    <property type="evidence" value="ECO:0007669"/>
    <property type="project" value="UniProtKB-EC"/>
</dbReference>
<dbReference type="Pfam" id="PF05257">
    <property type="entry name" value="CHAP"/>
    <property type="match status" value="1"/>
</dbReference>
<organism evidence="5 6">
    <name type="scientific">Bifidobacterium biavatii DSM 23969</name>
    <dbReference type="NCBI Taxonomy" id="1437608"/>
    <lineage>
        <taxon>Bacteria</taxon>
        <taxon>Bacillati</taxon>
        <taxon>Actinomycetota</taxon>
        <taxon>Actinomycetes</taxon>
        <taxon>Bifidobacteriales</taxon>
        <taxon>Bifidobacteriaceae</taxon>
        <taxon>Bifidobacterium</taxon>
    </lineage>
</organism>
<accession>A0A087A2T1</accession>
<proteinExistence type="predicted"/>
<dbReference type="SUPFAM" id="SSF54001">
    <property type="entry name" value="Cysteine proteinases"/>
    <property type="match status" value="1"/>
</dbReference>
<evidence type="ECO:0000313" key="5">
    <source>
        <dbReference type="EMBL" id="KFI53081.1"/>
    </source>
</evidence>
<dbReference type="STRING" id="1437608.GCA_000771645_01690"/>
<evidence type="ECO:0000256" key="2">
    <source>
        <dbReference type="SAM" id="MobiDB-lite"/>
    </source>
</evidence>
<feature type="compositionally biased region" description="Gly residues" evidence="2">
    <location>
        <begin position="339"/>
        <end position="355"/>
    </location>
</feature>
<dbReference type="Gene3D" id="3.90.1720.10">
    <property type="entry name" value="endopeptidase domain like (from Nostoc punctiforme)"/>
    <property type="match status" value="1"/>
</dbReference>
<gene>
    <name evidence="5" type="ORF">BBIA_1057</name>
</gene>
<feature type="coiled-coil region" evidence="1">
    <location>
        <begin position="210"/>
        <end position="265"/>
    </location>
</feature>
<dbReference type="PROSITE" id="PS50911">
    <property type="entry name" value="CHAP"/>
    <property type="match status" value="1"/>
</dbReference>
<evidence type="ECO:0000313" key="6">
    <source>
        <dbReference type="Proteomes" id="UP000029108"/>
    </source>
</evidence>
<feature type="coiled-coil region" evidence="1">
    <location>
        <begin position="97"/>
        <end position="138"/>
    </location>
</feature>
<dbReference type="eggNOG" id="COG3942">
    <property type="taxonomic scope" value="Bacteria"/>
</dbReference>
<feature type="domain" description="Peptidase C51" evidence="4">
    <location>
        <begin position="371"/>
        <end position="498"/>
    </location>
</feature>
<reference evidence="5 6" key="1">
    <citation type="submission" date="2014-03" db="EMBL/GenBank/DDBJ databases">
        <title>Genomics of Bifidobacteria.</title>
        <authorList>
            <person name="Ventura M."/>
            <person name="Milani C."/>
            <person name="Lugli G.A."/>
        </authorList>
    </citation>
    <scope>NUCLEOTIDE SEQUENCE [LARGE SCALE GENOMIC DNA]</scope>
    <source>
        <strain evidence="5 6">DSM 23969</strain>
    </source>
</reference>
<sequence length="498" mass="51088">MIRSSRVGGVRKPVLAAASAMMLCATMAVGTITAPVPVANADTYADLLDTRAQKQASAQREAELKAKLAGVSSALADKIVELDNLTSVKIPAAQKAVNEANQAAAVAQAEADAMASRLEAAKKDKATLEEEIKKTGKDYDDAHAAVAQMARESMHGSNASDVMSVVTGSTSTKEFVNAMQTRDALARTESNAASEAAVSLNTSMNRGERLAAIEKTIAELKVKADETAAAAEAAAADAQSERDALDKLREEGEAKRADLEAQQAQITDASAKQAAQTVLLDSQIDSLNRKYAAEQAAAASKPTVGPQGTTKPVVNNNASNNNTSNGNANTNTNTNSGGSTSGGSSSGGSTGGNTGGSTNNSTNTNTNSGGSSSSGTSGGQGTSNGDSGNAYAGGQCTWYAYNRRKEMGIGTPSYLGNGADWANTAPSYGLRVDNVPQVGAALSFYQGQDGADGTYGHVAVVEAVNADGTILISEMNVQGLYVVSYRTLTNNGQYRFVH</sequence>
<dbReference type="InterPro" id="IPR038765">
    <property type="entry name" value="Papain-like_cys_pep_sf"/>
</dbReference>
<dbReference type="EMBL" id="JGYN01000003">
    <property type="protein sequence ID" value="KFI53081.1"/>
    <property type="molecule type" value="Genomic_DNA"/>
</dbReference>
<keyword evidence="3" id="KW-0732">Signal</keyword>
<keyword evidence="1" id="KW-0175">Coiled coil</keyword>
<dbReference type="AlphaFoldDB" id="A0A087A2T1"/>
<comment type="caution">
    <text evidence="5">The sequence shown here is derived from an EMBL/GenBank/DDBJ whole genome shotgun (WGS) entry which is preliminary data.</text>
</comment>
<feature type="compositionally biased region" description="Low complexity" evidence="2">
    <location>
        <begin position="315"/>
        <end position="338"/>
    </location>
</feature>
<keyword evidence="5" id="KW-0378">Hydrolase</keyword>
<dbReference type="InterPro" id="IPR007921">
    <property type="entry name" value="CHAP_dom"/>
</dbReference>
<dbReference type="Proteomes" id="UP000029108">
    <property type="component" value="Unassembled WGS sequence"/>
</dbReference>
<keyword evidence="6" id="KW-1185">Reference proteome</keyword>
<feature type="region of interest" description="Disordered" evidence="2">
    <location>
        <begin position="297"/>
        <end position="388"/>
    </location>
</feature>
<feature type="compositionally biased region" description="Low complexity" evidence="2">
    <location>
        <begin position="356"/>
        <end position="375"/>
    </location>
</feature>
<evidence type="ECO:0000256" key="3">
    <source>
        <dbReference type="SAM" id="SignalP"/>
    </source>
</evidence>
<evidence type="ECO:0000256" key="1">
    <source>
        <dbReference type="SAM" id="Coils"/>
    </source>
</evidence>
<name>A0A087A2T1_9BIFI</name>
<dbReference type="EC" id="3.5.1.28" evidence="5"/>
<dbReference type="Gene3D" id="6.10.250.3150">
    <property type="match status" value="1"/>
</dbReference>
<feature type="chain" id="PRO_5039652250" evidence="3">
    <location>
        <begin position="31"/>
        <end position="498"/>
    </location>
</feature>